<sequence length="273" mass="31881">TWSSGNDNIDKIIQLHALRWMSYDDFKDVKHIADGVHGPVYSAKLKNGIEEYSNSIEHDWEYDLIDRQFALKEIKDPRYDIAEFFKVIKIVNNYELIAKYYGISKNPSTQNYIIIMDLFDGDLHNFLIKKFWDLGWKSKIDILESLAWGLECLHARDFIHCDLHNKLFDNIVDNDDMRQLKIADENQKNTSKSQKQELFELFLYSSKLHPQSCYISRCIHTLHGLHDLLEALKSGNSSDPNLLLKSNESATSDVNTYNIDSKEEKEIQKQESN</sequence>
<accession>A0A9N9BGM1</accession>
<feature type="region of interest" description="Disordered" evidence="1">
    <location>
        <begin position="254"/>
        <end position="273"/>
    </location>
</feature>
<dbReference type="PROSITE" id="PS50011">
    <property type="entry name" value="PROTEIN_KINASE_DOM"/>
    <property type="match status" value="1"/>
</dbReference>
<dbReference type="GO" id="GO:0005524">
    <property type="term" value="F:ATP binding"/>
    <property type="evidence" value="ECO:0007669"/>
    <property type="project" value="InterPro"/>
</dbReference>
<dbReference type="InterPro" id="IPR001245">
    <property type="entry name" value="Ser-Thr/Tyr_kinase_cat_dom"/>
</dbReference>
<protein>
    <submittedName>
        <fullName evidence="3">7382_t:CDS:1</fullName>
    </submittedName>
</protein>
<name>A0A9N9BGM1_9GLOM</name>
<dbReference type="SUPFAM" id="SSF56112">
    <property type="entry name" value="Protein kinase-like (PK-like)"/>
    <property type="match status" value="1"/>
</dbReference>
<dbReference type="InterPro" id="IPR011009">
    <property type="entry name" value="Kinase-like_dom_sf"/>
</dbReference>
<feature type="compositionally biased region" description="Basic and acidic residues" evidence="1">
    <location>
        <begin position="260"/>
        <end position="273"/>
    </location>
</feature>
<proteinExistence type="predicted"/>
<dbReference type="Gene3D" id="1.10.510.10">
    <property type="entry name" value="Transferase(Phosphotransferase) domain 1"/>
    <property type="match status" value="1"/>
</dbReference>
<reference evidence="3" key="1">
    <citation type="submission" date="2021-06" db="EMBL/GenBank/DDBJ databases">
        <authorList>
            <person name="Kallberg Y."/>
            <person name="Tangrot J."/>
            <person name="Rosling A."/>
        </authorList>
    </citation>
    <scope>NUCLEOTIDE SEQUENCE</scope>
    <source>
        <strain evidence="3">AZ414A</strain>
    </source>
</reference>
<dbReference type="OrthoDB" id="2417996at2759"/>
<dbReference type="AlphaFoldDB" id="A0A9N9BGM1"/>
<evidence type="ECO:0000259" key="2">
    <source>
        <dbReference type="PROSITE" id="PS50011"/>
    </source>
</evidence>
<evidence type="ECO:0000256" key="1">
    <source>
        <dbReference type="SAM" id="MobiDB-lite"/>
    </source>
</evidence>
<dbReference type="InterPro" id="IPR000719">
    <property type="entry name" value="Prot_kinase_dom"/>
</dbReference>
<comment type="caution">
    <text evidence="3">The sequence shown here is derived from an EMBL/GenBank/DDBJ whole genome shotgun (WGS) entry which is preliminary data.</text>
</comment>
<dbReference type="GO" id="GO:0004672">
    <property type="term" value="F:protein kinase activity"/>
    <property type="evidence" value="ECO:0007669"/>
    <property type="project" value="InterPro"/>
</dbReference>
<feature type="non-terminal residue" evidence="3">
    <location>
        <position position="273"/>
    </location>
</feature>
<feature type="domain" description="Protein kinase" evidence="2">
    <location>
        <begin position="26"/>
        <end position="273"/>
    </location>
</feature>
<evidence type="ECO:0000313" key="3">
    <source>
        <dbReference type="EMBL" id="CAG8565127.1"/>
    </source>
</evidence>
<dbReference type="Proteomes" id="UP000789706">
    <property type="component" value="Unassembled WGS sequence"/>
</dbReference>
<dbReference type="EMBL" id="CAJVPK010001009">
    <property type="protein sequence ID" value="CAG8565127.1"/>
    <property type="molecule type" value="Genomic_DNA"/>
</dbReference>
<dbReference type="Pfam" id="PF07714">
    <property type="entry name" value="PK_Tyr_Ser-Thr"/>
    <property type="match status" value="1"/>
</dbReference>
<organism evidence="3 4">
    <name type="scientific">Diversispora eburnea</name>
    <dbReference type="NCBI Taxonomy" id="1213867"/>
    <lineage>
        <taxon>Eukaryota</taxon>
        <taxon>Fungi</taxon>
        <taxon>Fungi incertae sedis</taxon>
        <taxon>Mucoromycota</taxon>
        <taxon>Glomeromycotina</taxon>
        <taxon>Glomeromycetes</taxon>
        <taxon>Diversisporales</taxon>
        <taxon>Diversisporaceae</taxon>
        <taxon>Diversispora</taxon>
    </lineage>
</organism>
<evidence type="ECO:0000313" key="4">
    <source>
        <dbReference type="Proteomes" id="UP000789706"/>
    </source>
</evidence>
<keyword evidence="4" id="KW-1185">Reference proteome</keyword>
<gene>
    <name evidence="3" type="ORF">DEBURN_LOCUS7786</name>
</gene>